<keyword evidence="1" id="KW-1133">Transmembrane helix</keyword>
<dbReference type="OrthoDB" id="77656at2759"/>
<name>W7TN12_9STRA</name>
<evidence type="ECO:0000313" key="2">
    <source>
        <dbReference type="EMBL" id="EWM22104.1"/>
    </source>
</evidence>
<organism evidence="2 3">
    <name type="scientific">Nannochloropsis gaditana</name>
    <dbReference type="NCBI Taxonomy" id="72520"/>
    <lineage>
        <taxon>Eukaryota</taxon>
        <taxon>Sar</taxon>
        <taxon>Stramenopiles</taxon>
        <taxon>Ochrophyta</taxon>
        <taxon>Eustigmatophyceae</taxon>
        <taxon>Eustigmatales</taxon>
        <taxon>Monodopsidaceae</taxon>
        <taxon>Nannochloropsis</taxon>
    </lineage>
</organism>
<keyword evidence="1" id="KW-0812">Transmembrane</keyword>
<dbReference type="EMBL" id="AZIL01002280">
    <property type="protein sequence ID" value="EWM22104.1"/>
    <property type="molecule type" value="Genomic_DNA"/>
</dbReference>
<keyword evidence="3" id="KW-1185">Reference proteome</keyword>
<gene>
    <name evidence="2" type="ORF">Naga_100039g38</name>
</gene>
<feature type="transmembrane region" description="Helical" evidence="1">
    <location>
        <begin position="16"/>
        <end position="34"/>
    </location>
</feature>
<comment type="caution">
    <text evidence="2">The sequence shown here is derived from an EMBL/GenBank/DDBJ whole genome shotgun (WGS) entry which is preliminary data.</text>
</comment>
<protein>
    <submittedName>
        <fullName evidence="2">Uncharacterized protein</fullName>
    </submittedName>
</protein>
<accession>W7TN12</accession>
<dbReference type="AlphaFoldDB" id="W7TN12"/>
<dbReference type="Proteomes" id="UP000019335">
    <property type="component" value="Unassembled WGS sequence"/>
</dbReference>
<reference evidence="2 3" key="1">
    <citation type="journal article" date="2014" name="Mol. Plant">
        <title>Chromosome Scale Genome Assembly and Transcriptome Profiling of Nannochloropsis gaditana in Nitrogen Depletion.</title>
        <authorList>
            <person name="Corteggiani Carpinelli E."/>
            <person name="Telatin A."/>
            <person name="Vitulo N."/>
            <person name="Forcato C."/>
            <person name="D'Angelo M."/>
            <person name="Schiavon R."/>
            <person name="Vezzi A."/>
            <person name="Giacometti G.M."/>
            <person name="Morosinotto T."/>
            <person name="Valle G."/>
        </authorList>
    </citation>
    <scope>NUCLEOTIDE SEQUENCE [LARGE SCALE GENOMIC DNA]</scope>
    <source>
        <strain evidence="2 3">B-31</strain>
    </source>
</reference>
<evidence type="ECO:0000256" key="1">
    <source>
        <dbReference type="SAM" id="Phobius"/>
    </source>
</evidence>
<evidence type="ECO:0000313" key="3">
    <source>
        <dbReference type="Proteomes" id="UP000019335"/>
    </source>
</evidence>
<keyword evidence="1" id="KW-0472">Membrane</keyword>
<proteinExistence type="predicted"/>
<sequence>MASGSISTSGQSESDVVIFLLVTLVIAVFVAGYLQKSTTTDIPRQRGREITTKKSTNVPTRTISVRAKALQKELALKLGSPVTLATEGILFRANNSSTTSTDTPASTYDFVPQALDALTLLLEFADVFLLAEAQEGRSGEATQRRVLASLERERLVRKDATRDQEHGGQDGGTVAVHVGSFDVGRGDGCDGRPRMTQSSACAASSISLCWQQLPRCAQVLPHLSCIIACTLFGR</sequence>